<keyword evidence="3" id="KW-1185">Reference proteome</keyword>
<name>A0ABX5YQB3_9PLAN</name>
<reference evidence="2 3" key="1">
    <citation type="submission" date="2019-08" db="EMBL/GenBank/DDBJ databases">
        <title>Deep-cultivation of Planctomycetes and their phenomic and genomic characterization uncovers novel biology.</title>
        <authorList>
            <person name="Wiegand S."/>
            <person name="Jogler M."/>
            <person name="Boedeker C."/>
            <person name="Pinto D."/>
            <person name="Vollmers J."/>
            <person name="Rivas-Marin E."/>
            <person name="Kohn T."/>
            <person name="Peeters S.H."/>
            <person name="Heuer A."/>
            <person name="Rast P."/>
            <person name="Oberbeckmann S."/>
            <person name="Bunk B."/>
            <person name="Jeske O."/>
            <person name="Meyerdierks A."/>
            <person name="Storesund J.E."/>
            <person name="Kallscheuer N."/>
            <person name="Luecker S."/>
            <person name="Lage O.M."/>
            <person name="Pohl T."/>
            <person name="Merkel B.J."/>
            <person name="Hornburger P."/>
            <person name="Mueller R.-W."/>
            <person name="Bruemmer F."/>
            <person name="Labrenz M."/>
            <person name="Spormann A.M."/>
            <person name="Op den Camp H."/>
            <person name="Overmann J."/>
            <person name="Amann R."/>
            <person name="Jetten M.S.M."/>
            <person name="Mascher T."/>
            <person name="Medema M.H."/>
            <person name="Devos D.P."/>
            <person name="Kaster A.-K."/>
            <person name="Ovreas L."/>
            <person name="Rohde M."/>
            <person name="Galperin M.Y."/>
            <person name="Jogler C."/>
        </authorList>
    </citation>
    <scope>NUCLEOTIDE SEQUENCE [LARGE SCALE GENOMIC DNA]</scope>
    <source>
        <strain evidence="2 3">DSM 8797</strain>
    </source>
</reference>
<proteinExistence type="predicted"/>
<evidence type="ECO:0000313" key="3">
    <source>
        <dbReference type="Proteomes" id="UP000322887"/>
    </source>
</evidence>
<protein>
    <recommendedName>
        <fullName evidence="4">Tetratricopeptide repeat protein</fullName>
    </recommendedName>
</protein>
<gene>
    <name evidence="2" type="ORF">GmarT_36340</name>
</gene>
<sequence>MLYDTSNNRVLQAESPVMKLIITGCSMIICLMAVHIETAEAQAVRIQQPIVQQFSMGTTLTVPDRGSALLGGIRSGAIHSRQSGPFRSGSRYGHSFQSSTSSVGVYIHDFEAMDQMLLNSAPRILRNSRNVPSAHHHWRNQLLNQTASSHPAGRSLSSSETNSNASEIRQSKAERFYQLGQLAEKKHSTPAIAILHYRNAEKYGSTRAAVRLQELTTTSAERILDGKRNDAE</sequence>
<organism evidence="2 3">
    <name type="scientific">Gimesia maris</name>
    <dbReference type="NCBI Taxonomy" id="122"/>
    <lineage>
        <taxon>Bacteria</taxon>
        <taxon>Pseudomonadati</taxon>
        <taxon>Planctomycetota</taxon>
        <taxon>Planctomycetia</taxon>
        <taxon>Planctomycetales</taxon>
        <taxon>Planctomycetaceae</taxon>
        <taxon>Gimesia</taxon>
    </lineage>
</organism>
<dbReference type="Proteomes" id="UP000322887">
    <property type="component" value="Chromosome"/>
</dbReference>
<dbReference type="EMBL" id="CP042910">
    <property type="protein sequence ID" value="QEG17752.1"/>
    <property type="molecule type" value="Genomic_DNA"/>
</dbReference>
<feature type="region of interest" description="Disordered" evidence="1">
    <location>
        <begin position="146"/>
        <end position="168"/>
    </location>
</feature>
<evidence type="ECO:0008006" key="4">
    <source>
        <dbReference type="Google" id="ProtNLM"/>
    </source>
</evidence>
<accession>A0ABX5YQB3</accession>
<feature type="compositionally biased region" description="Low complexity" evidence="1">
    <location>
        <begin position="155"/>
        <end position="167"/>
    </location>
</feature>
<evidence type="ECO:0000256" key="1">
    <source>
        <dbReference type="SAM" id="MobiDB-lite"/>
    </source>
</evidence>
<evidence type="ECO:0000313" key="2">
    <source>
        <dbReference type="EMBL" id="QEG17752.1"/>
    </source>
</evidence>